<protein>
    <submittedName>
        <fullName evidence="1">Uncharacterized protein</fullName>
    </submittedName>
</protein>
<sequence>MKAFSCENKSEINRDMTTRDFDRTEALRVVDATEYGQKLLQQPWAPIGLAQQSCLGAQ</sequence>
<dbReference type="HOGENOM" id="CLU_2979695_0_0_1"/>
<accession>A0A0C3GR02</accession>
<evidence type="ECO:0000313" key="2">
    <source>
        <dbReference type="Proteomes" id="UP000054321"/>
    </source>
</evidence>
<keyword evidence="2" id="KW-1185">Reference proteome</keyword>
<organism evidence="1 2">
    <name type="scientific">Oidiodendron maius (strain Zn)</name>
    <dbReference type="NCBI Taxonomy" id="913774"/>
    <lineage>
        <taxon>Eukaryota</taxon>
        <taxon>Fungi</taxon>
        <taxon>Dikarya</taxon>
        <taxon>Ascomycota</taxon>
        <taxon>Pezizomycotina</taxon>
        <taxon>Leotiomycetes</taxon>
        <taxon>Leotiomycetes incertae sedis</taxon>
        <taxon>Myxotrichaceae</taxon>
        <taxon>Oidiodendron</taxon>
    </lineage>
</organism>
<name>A0A0C3GR02_OIDMZ</name>
<gene>
    <name evidence="1" type="ORF">OIDMADRAFT_20096</name>
</gene>
<dbReference type="EMBL" id="KN832880">
    <property type="protein sequence ID" value="KIM98470.1"/>
    <property type="molecule type" value="Genomic_DNA"/>
</dbReference>
<evidence type="ECO:0000313" key="1">
    <source>
        <dbReference type="EMBL" id="KIM98470.1"/>
    </source>
</evidence>
<reference evidence="1 2" key="1">
    <citation type="submission" date="2014-04" db="EMBL/GenBank/DDBJ databases">
        <authorList>
            <consortium name="DOE Joint Genome Institute"/>
            <person name="Kuo A."/>
            <person name="Martino E."/>
            <person name="Perotto S."/>
            <person name="Kohler A."/>
            <person name="Nagy L.G."/>
            <person name="Floudas D."/>
            <person name="Copeland A."/>
            <person name="Barry K.W."/>
            <person name="Cichocki N."/>
            <person name="Veneault-Fourrey C."/>
            <person name="LaButti K."/>
            <person name="Lindquist E.A."/>
            <person name="Lipzen A."/>
            <person name="Lundell T."/>
            <person name="Morin E."/>
            <person name="Murat C."/>
            <person name="Sun H."/>
            <person name="Tunlid A."/>
            <person name="Henrissat B."/>
            <person name="Grigoriev I.V."/>
            <person name="Hibbett D.S."/>
            <person name="Martin F."/>
            <person name="Nordberg H.P."/>
            <person name="Cantor M.N."/>
            <person name="Hua S.X."/>
        </authorList>
    </citation>
    <scope>NUCLEOTIDE SEQUENCE [LARGE SCALE GENOMIC DNA]</scope>
    <source>
        <strain evidence="1 2">Zn</strain>
    </source>
</reference>
<reference evidence="2" key="2">
    <citation type="submission" date="2015-01" db="EMBL/GenBank/DDBJ databases">
        <title>Evolutionary Origins and Diversification of the Mycorrhizal Mutualists.</title>
        <authorList>
            <consortium name="DOE Joint Genome Institute"/>
            <consortium name="Mycorrhizal Genomics Consortium"/>
            <person name="Kohler A."/>
            <person name="Kuo A."/>
            <person name="Nagy L.G."/>
            <person name="Floudas D."/>
            <person name="Copeland A."/>
            <person name="Barry K.W."/>
            <person name="Cichocki N."/>
            <person name="Veneault-Fourrey C."/>
            <person name="LaButti K."/>
            <person name="Lindquist E.A."/>
            <person name="Lipzen A."/>
            <person name="Lundell T."/>
            <person name="Morin E."/>
            <person name="Murat C."/>
            <person name="Riley R."/>
            <person name="Ohm R."/>
            <person name="Sun H."/>
            <person name="Tunlid A."/>
            <person name="Henrissat B."/>
            <person name="Grigoriev I.V."/>
            <person name="Hibbett D.S."/>
            <person name="Martin F."/>
        </authorList>
    </citation>
    <scope>NUCLEOTIDE SEQUENCE [LARGE SCALE GENOMIC DNA]</scope>
    <source>
        <strain evidence="2">Zn</strain>
    </source>
</reference>
<proteinExistence type="predicted"/>
<dbReference type="InParanoid" id="A0A0C3GR02"/>
<dbReference type="Proteomes" id="UP000054321">
    <property type="component" value="Unassembled WGS sequence"/>
</dbReference>
<dbReference type="AlphaFoldDB" id="A0A0C3GR02"/>